<gene>
    <name evidence="2" type="ORF">OHK93_005891</name>
</gene>
<accession>A0AA43TT12</accession>
<evidence type="ECO:0000313" key="3">
    <source>
        <dbReference type="Proteomes" id="UP001161017"/>
    </source>
</evidence>
<proteinExistence type="predicted"/>
<sequence length="342" mass="35015">MVSFSLHGATTALAALLLLPAILSSPLPPASNLPPTGTTFTVAGSVNSLTVQVNITDANQASIFNSHDSALPPATVLQSINATLAALFNDLHTAAASSGSKYTVLQNPANVTVDGTIAGIASSPVPVNFQPLTYSDAALAVSGLQEFLVGKDASLIERIGFIVNATLPLESSVFGQTMTLVATGFVESVAADAIAPNPQNTFTVPGSSAPLTVQVFFDGNAPGSTPPALTHPAISTTIASLVKRLSAHASGSPLQRAEQASVDGTMAEIRPETGTSGTGLNYGDTVHAMTALQRFLKDKKVGEEIDFVVDGALHGGETQAEETVVANGFVRRVVAEGRENGE</sequence>
<name>A0AA43TT12_9LECA</name>
<keyword evidence="1" id="KW-0732">Signal</keyword>
<dbReference type="EMBL" id="JAPUFD010000003">
    <property type="protein sequence ID" value="MDI1486659.1"/>
    <property type="molecule type" value="Genomic_DNA"/>
</dbReference>
<feature type="signal peptide" evidence="1">
    <location>
        <begin position="1"/>
        <end position="24"/>
    </location>
</feature>
<protein>
    <submittedName>
        <fullName evidence="2">Uncharacterized protein</fullName>
    </submittedName>
</protein>
<reference evidence="2" key="1">
    <citation type="journal article" date="2023" name="Genome Biol. Evol.">
        <title>First Whole Genome Sequence and Flow Cytometry Genome Size Data for the Lichen-Forming Fungus Ramalina farinacea (Ascomycota).</title>
        <authorList>
            <person name="Llewellyn T."/>
            <person name="Mian S."/>
            <person name="Hill R."/>
            <person name="Leitch I.J."/>
            <person name="Gaya E."/>
        </authorList>
    </citation>
    <scope>NUCLEOTIDE SEQUENCE</scope>
    <source>
        <strain evidence="2">LIQ254RAFAR</strain>
    </source>
</reference>
<comment type="caution">
    <text evidence="2">The sequence shown here is derived from an EMBL/GenBank/DDBJ whole genome shotgun (WGS) entry which is preliminary data.</text>
</comment>
<evidence type="ECO:0000256" key="1">
    <source>
        <dbReference type="SAM" id="SignalP"/>
    </source>
</evidence>
<dbReference type="AlphaFoldDB" id="A0AA43TT12"/>
<dbReference type="Proteomes" id="UP001161017">
    <property type="component" value="Unassembled WGS sequence"/>
</dbReference>
<evidence type="ECO:0000313" key="2">
    <source>
        <dbReference type="EMBL" id="MDI1486659.1"/>
    </source>
</evidence>
<feature type="chain" id="PRO_5041420924" evidence="1">
    <location>
        <begin position="25"/>
        <end position="342"/>
    </location>
</feature>
<keyword evidence="3" id="KW-1185">Reference proteome</keyword>
<organism evidence="2 3">
    <name type="scientific">Ramalina farinacea</name>
    <dbReference type="NCBI Taxonomy" id="258253"/>
    <lineage>
        <taxon>Eukaryota</taxon>
        <taxon>Fungi</taxon>
        <taxon>Dikarya</taxon>
        <taxon>Ascomycota</taxon>
        <taxon>Pezizomycotina</taxon>
        <taxon>Lecanoromycetes</taxon>
        <taxon>OSLEUM clade</taxon>
        <taxon>Lecanoromycetidae</taxon>
        <taxon>Lecanorales</taxon>
        <taxon>Lecanorineae</taxon>
        <taxon>Ramalinaceae</taxon>
        <taxon>Ramalina</taxon>
    </lineage>
</organism>